<dbReference type="STRING" id="323261.Noc_0700"/>
<dbReference type="InParanoid" id="Q3JD82"/>
<keyword evidence="2" id="KW-1185">Reference proteome</keyword>
<evidence type="ECO:0000313" key="2">
    <source>
        <dbReference type="Proteomes" id="UP000006838"/>
    </source>
</evidence>
<sequence length="62" mass="7198">MKDRTKDAGELRQQLDLIDFDAAKKARIIRFLHTYSHAGQMSDPEHDPSILTETKQILYLNL</sequence>
<protein>
    <submittedName>
        <fullName evidence="1">Uncharacterized protein</fullName>
    </submittedName>
</protein>
<accession>Q3JD82</accession>
<dbReference type="EMBL" id="CP000127">
    <property type="protein sequence ID" value="ABA57214.1"/>
    <property type="molecule type" value="Genomic_DNA"/>
</dbReference>
<organism evidence="1 2">
    <name type="scientific">Nitrosococcus oceani (strain ATCC 19707 / BCRC 17464 / JCM 30415 / NCIMB 11848 / C-107)</name>
    <dbReference type="NCBI Taxonomy" id="323261"/>
    <lineage>
        <taxon>Bacteria</taxon>
        <taxon>Pseudomonadati</taxon>
        <taxon>Pseudomonadota</taxon>
        <taxon>Gammaproteobacteria</taxon>
        <taxon>Chromatiales</taxon>
        <taxon>Chromatiaceae</taxon>
        <taxon>Nitrosococcus</taxon>
    </lineage>
</organism>
<reference evidence="2" key="1">
    <citation type="journal article" date="2006" name="Appl. Environ. Microbiol.">
        <title>Complete genome sequence of the marine, chemolithoautotrophic, ammonia-oxidizing bacterium Nitrosococcus oceani ATCC 19707.</title>
        <authorList>
            <person name="Klotz M.G."/>
            <person name="Arp D.J."/>
            <person name="Chain P.S.G."/>
            <person name="El-Sheikh A.F."/>
            <person name="Hauser L.J."/>
            <person name="Hommes N.G."/>
            <person name="Larimer F.W."/>
            <person name="Malfatti S.A."/>
            <person name="Norton J.M."/>
            <person name="Poret-Peterson A.T."/>
            <person name="Vergez L.M."/>
            <person name="Ward B.B."/>
        </authorList>
    </citation>
    <scope>NUCLEOTIDE SEQUENCE [LARGE SCALE GENOMIC DNA]</scope>
    <source>
        <strain evidence="2">ATCC 19707 / BCRC 17464 / NCIMB 11848 / C-107</strain>
    </source>
</reference>
<gene>
    <name evidence="1" type="ordered locus">Noc_0700</name>
</gene>
<dbReference type="eggNOG" id="COG4694">
    <property type="taxonomic scope" value="Bacteria"/>
</dbReference>
<dbReference type="HOGENOM" id="CLU_2899592_0_0_6"/>
<dbReference type="AlphaFoldDB" id="Q3JD82"/>
<proteinExistence type="predicted"/>
<dbReference type="Proteomes" id="UP000006838">
    <property type="component" value="Chromosome"/>
</dbReference>
<name>Q3JD82_NITOC</name>
<evidence type="ECO:0000313" key="1">
    <source>
        <dbReference type="EMBL" id="ABA57214.1"/>
    </source>
</evidence>
<dbReference type="KEGG" id="noc:Noc_0700"/>